<gene>
    <name evidence="2" type="ORF">NITHO_1650016</name>
</gene>
<dbReference type="Proteomes" id="UP000004221">
    <property type="component" value="Unassembled WGS sequence"/>
</dbReference>
<evidence type="ECO:0000256" key="1">
    <source>
        <dbReference type="SAM" id="MobiDB-lite"/>
    </source>
</evidence>
<reference evidence="2 3" key="1">
    <citation type="journal article" date="2012" name="ISME J.">
        <title>Nitrification expanded: discovery, physiology and genomics of a nitrite-oxidizing bacterium from the phylum Chloroflexi.</title>
        <authorList>
            <person name="Sorokin D.Y."/>
            <person name="Lucker S."/>
            <person name="Vejmelkova D."/>
            <person name="Kostrikina N.A."/>
            <person name="Kleerebezem R."/>
            <person name="Rijpstra W.I."/>
            <person name="Damste J.S."/>
            <person name="Le Paslier D."/>
            <person name="Muyzer G."/>
            <person name="Wagner M."/>
            <person name="van Loosdrecht M.C."/>
            <person name="Daims H."/>
        </authorList>
    </citation>
    <scope>NUCLEOTIDE SEQUENCE [LARGE SCALE GENOMIC DNA]</scope>
    <source>
        <strain evidence="3">none</strain>
    </source>
</reference>
<sequence>MVPPKTEPQGDQALYDLIDRTIQREGRFPGDMTLFLGGMLISGTPISEQEFFARLEQMSRRTDQQELAEVGRETQEEHGGDGNYIHLKNARVFGVGPVQMIPLWRGQLSEVKGWYAGWATATGEQYGVYAT</sequence>
<feature type="region of interest" description="Disordered" evidence="1">
    <location>
        <begin position="63"/>
        <end position="83"/>
    </location>
</feature>
<keyword evidence="3" id="KW-1185">Reference proteome</keyword>
<name>I4EDY5_9BACT</name>
<comment type="caution">
    <text evidence="2">The sequence shown here is derived from an EMBL/GenBank/DDBJ whole genome shotgun (WGS) entry which is preliminary data.</text>
</comment>
<evidence type="ECO:0000313" key="3">
    <source>
        <dbReference type="Proteomes" id="UP000004221"/>
    </source>
</evidence>
<dbReference type="AlphaFoldDB" id="I4EDY5"/>
<protein>
    <submittedName>
        <fullName evidence="2">Putative Gas vesicle protein</fullName>
    </submittedName>
</protein>
<organism evidence="2 3">
    <name type="scientific">Nitrolancea hollandica Lb</name>
    <dbReference type="NCBI Taxonomy" id="1129897"/>
    <lineage>
        <taxon>Bacteria</taxon>
        <taxon>Pseudomonadati</taxon>
        <taxon>Thermomicrobiota</taxon>
        <taxon>Thermomicrobia</taxon>
        <taxon>Sphaerobacterales</taxon>
        <taxon>Sphaerobacterineae</taxon>
        <taxon>Sphaerobacteraceae</taxon>
        <taxon>Nitrolancea</taxon>
    </lineage>
</organism>
<feature type="compositionally biased region" description="Basic and acidic residues" evidence="1">
    <location>
        <begin position="63"/>
        <end position="80"/>
    </location>
</feature>
<evidence type="ECO:0000313" key="2">
    <source>
        <dbReference type="EMBL" id="CCF82897.1"/>
    </source>
</evidence>
<accession>I4EDY5</accession>
<dbReference type="EMBL" id="CAGS01000074">
    <property type="protein sequence ID" value="CCF82897.1"/>
    <property type="molecule type" value="Genomic_DNA"/>
</dbReference>
<proteinExistence type="predicted"/>